<gene>
    <name evidence="3" type="ORF">POM88_004837</name>
</gene>
<evidence type="ECO:0000259" key="2">
    <source>
        <dbReference type="PROSITE" id="PS50181"/>
    </source>
</evidence>
<dbReference type="Proteomes" id="UP001237642">
    <property type="component" value="Unassembled WGS sequence"/>
</dbReference>
<dbReference type="EMBL" id="JAUIZM010000001">
    <property type="protein sequence ID" value="KAK1405232.1"/>
    <property type="molecule type" value="Genomic_DNA"/>
</dbReference>
<dbReference type="InterPro" id="IPR001810">
    <property type="entry name" value="F-box_dom"/>
</dbReference>
<dbReference type="AlphaFoldDB" id="A0AAD8JIU3"/>
<reference evidence="3" key="1">
    <citation type="submission" date="2023-02" db="EMBL/GenBank/DDBJ databases">
        <title>Genome of toxic invasive species Heracleum sosnowskyi carries increased number of genes despite the absence of recent whole-genome duplications.</title>
        <authorList>
            <person name="Schelkunov M."/>
            <person name="Shtratnikova V."/>
            <person name="Makarenko M."/>
            <person name="Klepikova A."/>
            <person name="Omelchenko D."/>
            <person name="Novikova G."/>
            <person name="Obukhova E."/>
            <person name="Bogdanov V."/>
            <person name="Penin A."/>
            <person name="Logacheva M."/>
        </authorList>
    </citation>
    <scope>NUCLEOTIDE SEQUENCE</scope>
    <source>
        <strain evidence="3">Hsosn_3</strain>
        <tissue evidence="3">Leaf</tissue>
    </source>
</reference>
<dbReference type="SUPFAM" id="SSF81383">
    <property type="entry name" value="F-box domain"/>
    <property type="match status" value="1"/>
</dbReference>
<reference evidence="3" key="2">
    <citation type="submission" date="2023-05" db="EMBL/GenBank/DDBJ databases">
        <authorList>
            <person name="Schelkunov M.I."/>
        </authorList>
    </citation>
    <scope>NUCLEOTIDE SEQUENCE</scope>
    <source>
        <strain evidence="3">Hsosn_3</strain>
        <tissue evidence="3">Leaf</tissue>
    </source>
</reference>
<evidence type="ECO:0000313" key="4">
    <source>
        <dbReference type="Proteomes" id="UP001237642"/>
    </source>
</evidence>
<evidence type="ECO:0000256" key="1">
    <source>
        <dbReference type="SAM" id="MobiDB-lite"/>
    </source>
</evidence>
<dbReference type="Gene3D" id="1.20.1280.50">
    <property type="match status" value="1"/>
</dbReference>
<comment type="caution">
    <text evidence="3">The sequence shown here is derived from an EMBL/GenBank/DDBJ whole genome shotgun (WGS) entry which is preliminary data.</text>
</comment>
<dbReference type="InterPro" id="IPR036047">
    <property type="entry name" value="F-box-like_dom_sf"/>
</dbReference>
<dbReference type="PANTHER" id="PTHR31672:SF13">
    <property type="entry name" value="F-BOX PROTEIN CPR30-LIKE"/>
    <property type="match status" value="1"/>
</dbReference>
<dbReference type="SMART" id="SM00256">
    <property type="entry name" value="FBOX"/>
    <property type="match status" value="1"/>
</dbReference>
<feature type="region of interest" description="Disordered" evidence="1">
    <location>
        <begin position="252"/>
        <end position="280"/>
    </location>
</feature>
<protein>
    <recommendedName>
        <fullName evidence="2">F-box domain-containing protein</fullName>
    </recommendedName>
</protein>
<organism evidence="3 4">
    <name type="scientific">Heracleum sosnowskyi</name>
    <dbReference type="NCBI Taxonomy" id="360622"/>
    <lineage>
        <taxon>Eukaryota</taxon>
        <taxon>Viridiplantae</taxon>
        <taxon>Streptophyta</taxon>
        <taxon>Embryophyta</taxon>
        <taxon>Tracheophyta</taxon>
        <taxon>Spermatophyta</taxon>
        <taxon>Magnoliopsida</taxon>
        <taxon>eudicotyledons</taxon>
        <taxon>Gunneridae</taxon>
        <taxon>Pentapetalae</taxon>
        <taxon>asterids</taxon>
        <taxon>campanulids</taxon>
        <taxon>Apiales</taxon>
        <taxon>Apiaceae</taxon>
        <taxon>Apioideae</taxon>
        <taxon>apioid superclade</taxon>
        <taxon>Tordylieae</taxon>
        <taxon>Tordyliinae</taxon>
        <taxon>Heracleum</taxon>
    </lineage>
</organism>
<dbReference type="Pfam" id="PF00646">
    <property type="entry name" value="F-box"/>
    <property type="match status" value="1"/>
</dbReference>
<accession>A0AAD8JIU3</accession>
<sequence length="294" mass="34458">MELTSSPGSYLPDNLIEEIIRRLNVKDLLRFMSVNKSWYDFINASSFIKSTISNTSHNNRYLLYAYNDDDHCCCNDRYLLSTHDDDDKDLSEGDEDEVILPDNISRDKFYYIGTSPGDNSTWEMQVTIKLGRKNMSPSGFTKHGKYLLRDYINEAQGTKYLWDFGTEFKKCTCDMEKEDLRAIDYLVGNLVLVDEKNLDPFVEMKPCSTQTMFKLHRLPSLRVTDMLDTTRNRMQGRRTNWRIEVEQTDIEKSRKMGGKEKLDSTKNGLQGRGTKRRKEDQKWRMFLGKKIYFG</sequence>
<proteinExistence type="predicted"/>
<dbReference type="PANTHER" id="PTHR31672">
    <property type="entry name" value="BNACNNG10540D PROTEIN"/>
    <property type="match status" value="1"/>
</dbReference>
<dbReference type="InterPro" id="IPR050796">
    <property type="entry name" value="SCF_F-box_component"/>
</dbReference>
<keyword evidence="4" id="KW-1185">Reference proteome</keyword>
<dbReference type="PROSITE" id="PS50181">
    <property type="entry name" value="FBOX"/>
    <property type="match status" value="1"/>
</dbReference>
<feature type="compositionally biased region" description="Basic and acidic residues" evidence="1">
    <location>
        <begin position="252"/>
        <end position="264"/>
    </location>
</feature>
<name>A0AAD8JIU3_9APIA</name>
<feature type="domain" description="F-box" evidence="2">
    <location>
        <begin position="5"/>
        <end position="51"/>
    </location>
</feature>
<evidence type="ECO:0000313" key="3">
    <source>
        <dbReference type="EMBL" id="KAK1405232.1"/>
    </source>
</evidence>